<dbReference type="EMBL" id="CP059895">
    <property type="protein sequence ID" value="QNJ96583.1"/>
    <property type="molecule type" value="Genomic_DNA"/>
</dbReference>
<dbReference type="PANTHER" id="PTHR46797:SF1">
    <property type="entry name" value="METHYLPHOSPHONATE SYNTHASE"/>
    <property type="match status" value="1"/>
</dbReference>
<dbReference type="InterPro" id="IPR050807">
    <property type="entry name" value="TransReg_Diox_bact_type"/>
</dbReference>
<dbReference type="Proteomes" id="UP000515498">
    <property type="component" value="Plasmid unnamed1"/>
</dbReference>
<keyword evidence="1" id="KW-0238">DNA-binding</keyword>
<name>A0A7G8PQG7_9MYCO</name>
<accession>A0A7G8PQG7</accession>
<evidence type="ECO:0000313" key="4">
    <source>
        <dbReference type="Proteomes" id="UP000515498"/>
    </source>
</evidence>
<dbReference type="PROSITE" id="PS50943">
    <property type="entry name" value="HTH_CROC1"/>
    <property type="match status" value="1"/>
</dbReference>
<sequence length="113" mass="12315">MLGDFLRTQRRLANLSLRQLSAMTAVSNPYLSQIERGLHAPSVRVLKSISEALNLSTEALLEQAGLLTETIATEEAATEAALRADTRLTAQQKHALLSVYHSYIEANEADPAP</sequence>
<dbReference type="GO" id="GO:0005829">
    <property type="term" value="C:cytosol"/>
    <property type="evidence" value="ECO:0007669"/>
    <property type="project" value="TreeGrafter"/>
</dbReference>
<dbReference type="SMART" id="SM00530">
    <property type="entry name" value="HTH_XRE"/>
    <property type="match status" value="1"/>
</dbReference>
<keyword evidence="3" id="KW-0614">Plasmid</keyword>
<dbReference type="CDD" id="cd00093">
    <property type="entry name" value="HTH_XRE"/>
    <property type="match status" value="1"/>
</dbReference>
<evidence type="ECO:0000313" key="3">
    <source>
        <dbReference type="EMBL" id="QNJ96583.1"/>
    </source>
</evidence>
<dbReference type="KEGG" id="mflu:HZU40_33995"/>
<evidence type="ECO:0000256" key="1">
    <source>
        <dbReference type="ARBA" id="ARBA00023125"/>
    </source>
</evidence>
<organism evidence="3 4">
    <name type="scientific">Mycolicibacterium fluoranthenivorans</name>
    <dbReference type="NCBI Taxonomy" id="258505"/>
    <lineage>
        <taxon>Bacteria</taxon>
        <taxon>Bacillati</taxon>
        <taxon>Actinomycetota</taxon>
        <taxon>Actinomycetes</taxon>
        <taxon>Mycobacteriales</taxon>
        <taxon>Mycobacteriaceae</taxon>
        <taxon>Mycolicibacterium</taxon>
    </lineage>
</organism>
<gene>
    <name evidence="3" type="ORF">HZU40_33995</name>
</gene>
<geneLocation type="plasmid" evidence="3 4">
    <name>unnamed1</name>
</geneLocation>
<dbReference type="GO" id="GO:0003700">
    <property type="term" value="F:DNA-binding transcription factor activity"/>
    <property type="evidence" value="ECO:0007669"/>
    <property type="project" value="TreeGrafter"/>
</dbReference>
<proteinExistence type="predicted"/>
<dbReference type="InterPro" id="IPR010982">
    <property type="entry name" value="Lambda_DNA-bd_dom_sf"/>
</dbReference>
<dbReference type="Pfam" id="PF01381">
    <property type="entry name" value="HTH_3"/>
    <property type="match status" value="1"/>
</dbReference>
<reference evidence="3 4" key="1">
    <citation type="submission" date="2020-07" db="EMBL/GenBank/DDBJ databases">
        <title>Draft genome sequence of four isobutane-metabolizing strains capable of cometabolically degrading diverse ether contaminants.</title>
        <authorList>
            <person name="Chen W."/>
            <person name="Faulkner N."/>
            <person name="Smith C."/>
            <person name="Hyman M."/>
        </authorList>
    </citation>
    <scope>NUCLEOTIDE SEQUENCE [LARGE SCALE GENOMIC DNA]</scope>
    <source>
        <strain evidence="3 4">2A</strain>
        <plasmid evidence="3 4">unnamed1</plasmid>
    </source>
</reference>
<feature type="domain" description="HTH cro/C1-type" evidence="2">
    <location>
        <begin position="6"/>
        <end position="60"/>
    </location>
</feature>
<dbReference type="InterPro" id="IPR001387">
    <property type="entry name" value="Cro/C1-type_HTH"/>
</dbReference>
<dbReference type="AlphaFoldDB" id="A0A7G8PQG7"/>
<protein>
    <submittedName>
        <fullName evidence="3">Helix-turn-helix transcriptional regulator</fullName>
    </submittedName>
</protein>
<evidence type="ECO:0000259" key="2">
    <source>
        <dbReference type="PROSITE" id="PS50943"/>
    </source>
</evidence>
<dbReference type="GO" id="GO:0003677">
    <property type="term" value="F:DNA binding"/>
    <property type="evidence" value="ECO:0007669"/>
    <property type="project" value="UniProtKB-KW"/>
</dbReference>
<dbReference type="PANTHER" id="PTHR46797">
    <property type="entry name" value="HTH-TYPE TRANSCRIPTIONAL REGULATOR"/>
    <property type="match status" value="1"/>
</dbReference>
<dbReference type="Gene3D" id="1.10.260.40">
    <property type="entry name" value="lambda repressor-like DNA-binding domains"/>
    <property type="match status" value="1"/>
</dbReference>
<dbReference type="SUPFAM" id="SSF47413">
    <property type="entry name" value="lambda repressor-like DNA-binding domains"/>
    <property type="match status" value="1"/>
</dbReference>